<dbReference type="EMBL" id="BAABIS010000001">
    <property type="protein sequence ID" value="GAA4856060.1"/>
    <property type="molecule type" value="Genomic_DNA"/>
</dbReference>
<protein>
    <submittedName>
        <fullName evidence="2">SDR family oxidoreductase</fullName>
    </submittedName>
</protein>
<name>A0ABP9DT26_9ACTN</name>
<accession>A0ABP9DT26</accession>
<proteinExistence type="predicted"/>
<comment type="caution">
    <text evidence="2">The sequence shown here is derived from an EMBL/GenBank/DDBJ whole genome shotgun (WGS) entry which is preliminary data.</text>
</comment>
<evidence type="ECO:0000313" key="2">
    <source>
        <dbReference type="EMBL" id="GAA4856060.1"/>
    </source>
</evidence>
<dbReference type="RefSeq" id="WP_345697947.1">
    <property type="nucleotide sequence ID" value="NZ_BAABIS010000001.1"/>
</dbReference>
<dbReference type="PANTHER" id="PTHR15020">
    <property type="entry name" value="FLAVIN REDUCTASE-RELATED"/>
    <property type="match status" value="1"/>
</dbReference>
<dbReference type="Gene3D" id="3.40.50.720">
    <property type="entry name" value="NAD(P)-binding Rossmann-like Domain"/>
    <property type="match status" value="1"/>
</dbReference>
<evidence type="ECO:0000259" key="1">
    <source>
        <dbReference type="Pfam" id="PF13460"/>
    </source>
</evidence>
<feature type="domain" description="NAD(P)-binding" evidence="1">
    <location>
        <begin position="9"/>
        <end position="189"/>
    </location>
</feature>
<dbReference type="Pfam" id="PF13460">
    <property type="entry name" value="NAD_binding_10"/>
    <property type="match status" value="1"/>
</dbReference>
<reference evidence="3" key="1">
    <citation type="journal article" date="2019" name="Int. J. Syst. Evol. Microbiol.">
        <title>The Global Catalogue of Microorganisms (GCM) 10K type strain sequencing project: providing services to taxonomists for standard genome sequencing and annotation.</title>
        <authorList>
            <consortium name="The Broad Institute Genomics Platform"/>
            <consortium name="The Broad Institute Genome Sequencing Center for Infectious Disease"/>
            <person name="Wu L."/>
            <person name="Ma J."/>
        </authorList>
    </citation>
    <scope>NUCLEOTIDE SEQUENCE [LARGE SCALE GENOMIC DNA]</scope>
    <source>
        <strain evidence="3">JCM 13006</strain>
    </source>
</reference>
<dbReference type="Proteomes" id="UP001501752">
    <property type="component" value="Unassembled WGS sequence"/>
</dbReference>
<organism evidence="2 3">
    <name type="scientific">Kitasatospora terrestris</name>
    <dbReference type="NCBI Taxonomy" id="258051"/>
    <lineage>
        <taxon>Bacteria</taxon>
        <taxon>Bacillati</taxon>
        <taxon>Actinomycetota</taxon>
        <taxon>Actinomycetes</taxon>
        <taxon>Kitasatosporales</taxon>
        <taxon>Streptomycetaceae</taxon>
        <taxon>Kitasatospora</taxon>
    </lineage>
</organism>
<evidence type="ECO:0000313" key="3">
    <source>
        <dbReference type="Proteomes" id="UP001501752"/>
    </source>
</evidence>
<dbReference type="PANTHER" id="PTHR15020:SF50">
    <property type="entry name" value="UPF0659 PROTEIN YMR090W"/>
    <property type="match status" value="1"/>
</dbReference>
<dbReference type="InterPro" id="IPR036291">
    <property type="entry name" value="NAD(P)-bd_dom_sf"/>
</dbReference>
<gene>
    <name evidence="2" type="ORF">GCM10023235_36990</name>
</gene>
<sequence>MENPVAVVGGAGRIGRLVVAGLLERGEEVRVLSRRPRGVQSGAEPHQADVRDRQSLSLPLAGLSAVVISVEPGTANSGPDSPEATMYQGVLNVLDAATAGGEKPHVVLVSQIYVTRKNHPINRTGRMLDMRLAGEDAIRRSGLPYTVVRPSWLTGGRGGTGVRLEQGDTGDGEITRQDVADAVVQSLYSPAARSLTFEMYNTSGGVRADWDDLFSTLTPDSH</sequence>
<dbReference type="InterPro" id="IPR016040">
    <property type="entry name" value="NAD(P)-bd_dom"/>
</dbReference>
<keyword evidence="3" id="KW-1185">Reference proteome</keyword>
<dbReference type="SUPFAM" id="SSF51735">
    <property type="entry name" value="NAD(P)-binding Rossmann-fold domains"/>
    <property type="match status" value="1"/>
</dbReference>